<sequence>MSMQNAVIEGALVVAVLGWIIYRQSQWRPLDAARMWRAPVVIAVIGLVQMKTAVTGSIGVVAVALLVLSAVLSLAVGVAMGWLSQIRETDGRLWARTGLLGSALWFVLLAVRIGVDVWAHMLGATIVTAVGVILIMLALNRAGRTLVLTWRAEQLRPIGAH</sequence>
<keyword evidence="1" id="KW-0812">Transmembrane</keyword>
<evidence type="ECO:0000313" key="2">
    <source>
        <dbReference type="EMBL" id="RDI68593.1"/>
    </source>
</evidence>
<dbReference type="Proteomes" id="UP000254869">
    <property type="component" value="Unassembled WGS sequence"/>
</dbReference>
<keyword evidence="1" id="KW-0472">Membrane</keyword>
<gene>
    <name evidence="2" type="ORF">DFR76_101128</name>
</gene>
<accession>A0A370ID06</accession>
<keyword evidence="3" id="KW-1185">Reference proteome</keyword>
<evidence type="ECO:0000313" key="3">
    <source>
        <dbReference type="Proteomes" id="UP000254869"/>
    </source>
</evidence>
<keyword evidence="1" id="KW-1133">Transmembrane helix</keyword>
<evidence type="ECO:0008006" key="4">
    <source>
        <dbReference type="Google" id="ProtNLM"/>
    </source>
</evidence>
<reference evidence="2 3" key="1">
    <citation type="submission" date="2018-07" db="EMBL/GenBank/DDBJ databases">
        <title>Genomic Encyclopedia of Type Strains, Phase IV (KMG-IV): sequencing the most valuable type-strain genomes for metagenomic binning, comparative biology and taxonomic classification.</title>
        <authorList>
            <person name="Goeker M."/>
        </authorList>
    </citation>
    <scope>NUCLEOTIDE SEQUENCE [LARGE SCALE GENOMIC DNA]</scope>
    <source>
        <strain evidence="2 3">DSM 44290</strain>
    </source>
</reference>
<protein>
    <recommendedName>
        <fullName evidence="4">DUF1453 family protein</fullName>
    </recommendedName>
</protein>
<name>A0A370ID06_9NOCA</name>
<dbReference type="EMBL" id="QQBC01000001">
    <property type="protein sequence ID" value="RDI68593.1"/>
    <property type="molecule type" value="Genomic_DNA"/>
</dbReference>
<dbReference type="RefSeq" id="WP_068009249.1">
    <property type="nucleotide sequence ID" value="NZ_QQBC01000001.1"/>
</dbReference>
<organism evidence="2 3">
    <name type="scientific">Nocardia pseudobrasiliensis</name>
    <dbReference type="NCBI Taxonomy" id="45979"/>
    <lineage>
        <taxon>Bacteria</taxon>
        <taxon>Bacillati</taxon>
        <taxon>Actinomycetota</taxon>
        <taxon>Actinomycetes</taxon>
        <taxon>Mycobacteriales</taxon>
        <taxon>Nocardiaceae</taxon>
        <taxon>Nocardia</taxon>
    </lineage>
</organism>
<comment type="caution">
    <text evidence="2">The sequence shown here is derived from an EMBL/GenBank/DDBJ whole genome shotgun (WGS) entry which is preliminary data.</text>
</comment>
<evidence type="ECO:0000256" key="1">
    <source>
        <dbReference type="SAM" id="Phobius"/>
    </source>
</evidence>
<dbReference type="STRING" id="1210086.GCA_001613105_07826"/>
<proteinExistence type="predicted"/>
<feature type="transmembrane region" description="Helical" evidence="1">
    <location>
        <begin position="6"/>
        <end position="22"/>
    </location>
</feature>
<feature type="transmembrane region" description="Helical" evidence="1">
    <location>
        <begin position="93"/>
        <end position="111"/>
    </location>
</feature>
<dbReference type="AlphaFoldDB" id="A0A370ID06"/>
<feature type="transmembrane region" description="Helical" evidence="1">
    <location>
        <begin position="58"/>
        <end position="81"/>
    </location>
</feature>
<feature type="transmembrane region" description="Helical" evidence="1">
    <location>
        <begin position="117"/>
        <end position="139"/>
    </location>
</feature>